<dbReference type="Proteomes" id="UP000054248">
    <property type="component" value="Unassembled WGS sequence"/>
</dbReference>
<evidence type="ECO:0000256" key="1">
    <source>
        <dbReference type="SAM" id="MobiDB-lite"/>
    </source>
</evidence>
<proteinExistence type="predicted"/>
<feature type="region of interest" description="Disordered" evidence="1">
    <location>
        <begin position="157"/>
        <end position="186"/>
    </location>
</feature>
<feature type="region of interest" description="Disordered" evidence="1">
    <location>
        <begin position="1"/>
        <end position="91"/>
    </location>
</feature>
<protein>
    <submittedName>
        <fullName evidence="2">Uncharacterized protein</fullName>
    </submittedName>
</protein>
<gene>
    <name evidence="2" type="ORF">M407DRAFT_5542</name>
</gene>
<evidence type="ECO:0000313" key="2">
    <source>
        <dbReference type="EMBL" id="KIO30625.1"/>
    </source>
</evidence>
<keyword evidence="3" id="KW-1185">Reference proteome</keyword>
<organism evidence="2 3">
    <name type="scientific">Tulasnella calospora MUT 4182</name>
    <dbReference type="NCBI Taxonomy" id="1051891"/>
    <lineage>
        <taxon>Eukaryota</taxon>
        <taxon>Fungi</taxon>
        <taxon>Dikarya</taxon>
        <taxon>Basidiomycota</taxon>
        <taxon>Agaricomycotina</taxon>
        <taxon>Agaricomycetes</taxon>
        <taxon>Cantharellales</taxon>
        <taxon>Tulasnellaceae</taxon>
        <taxon>Tulasnella</taxon>
    </lineage>
</organism>
<dbReference type="OrthoDB" id="3195833at2759"/>
<name>A0A0C3QG99_9AGAM</name>
<dbReference type="HOGENOM" id="CLU_524968_0_0_1"/>
<reference evidence="2 3" key="1">
    <citation type="submission" date="2014-04" db="EMBL/GenBank/DDBJ databases">
        <authorList>
            <consortium name="DOE Joint Genome Institute"/>
            <person name="Kuo A."/>
            <person name="Girlanda M."/>
            <person name="Perotto S."/>
            <person name="Kohler A."/>
            <person name="Nagy L.G."/>
            <person name="Floudas D."/>
            <person name="Copeland A."/>
            <person name="Barry K.W."/>
            <person name="Cichocki N."/>
            <person name="Veneault-Fourrey C."/>
            <person name="LaButti K."/>
            <person name="Lindquist E.A."/>
            <person name="Lipzen A."/>
            <person name="Lundell T."/>
            <person name="Morin E."/>
            <person name="Murat C."/>
            <person name="Sun H."/>
            <person name="Tunlid A."/>
            <person name="Henrissat B."/>
            <person name="Grigoriev I.V."/>
            <person name="Hibbett D.S."/>
            <person name="Martin F."/>
            <person name="Nordberg H.P."/>
            <person name="Cantor M.N."/>
            <person name="Hua S.X."/>
        </authorList>
    </citation>
    <scope>NUCLEOTIDE SEQUENCE [LARGE SCALE GENOMIC DNA]</scope>
    <source>
        <strain evidence="2 3">MUT 4182</strain>
    </source>
</reference>
<sequence>MPSAVTNDHHRRRPSGGSGPMPPPHKPPLLQHVYADKPLPGTPKRTLQPSNSKAYLINRVPGASQVYTPPSQTQETRTHRDRSKPPTCQPFGQHSVLARAASQPVLHTYQSSNSPFARRALTPNAPAAAMTMTPQRKKFEIAPEEVKPISIIRDGERTLFGTSKASPTNSSRAATPTSRSSVPRPREVTVDFSGAWTRFFQRALHPEADLETLIQEKTEHPLGKVSAEYSPFHALPILPHPTKHVFSVHFNPEASHLAKWRSKSGLEGLQPDEEYMEELFWQVVSCLENEYGWLRHVHDEVTSIDPTARHYILRPGIHYSKLPRPTDPLKDRIDMLYLPKGPQVILSRKGDFWSTSIAQQFSQVRAHRHNTLGLVFHQWMHNEQDVVANADALPPPVWFMLYAMQAAYPGLFVIREETENEQVHQVIERGLPPYEILADRGCGPFFMGLLGERGYTDVCEAALDARTSTMVDVLIKGSVRPRKRTISNSSGLPPLPNDGKSGFRRLLRRPSWLARLQSS</sequence>
<reference evidence="3" key="2">
    <citation type="submission" date="2015-01" db="EMBL/GenBank/DDBJ databases">
        <title>Evolutionary Origins and Diversification of the Mycorrhizal Mutualists.</title>
        <authorList>
            <consortium name="DOE Joint Genome Institute"/>
            <consortium name="Mycorrhizal Genomics Consortium"/>
            <person name="Kohler A."/>
            <person name="Kuo A."/>
            <person name="Nagy L.G."/>
            <person name="Floudas D."/>
            <person name="Copeland A."/>
            <person name="Barry K.W."/>
            <person name="Cichocki N."/>
            <person name="Veneault-Fourrey C."/>
            <person name="LaButti K."/>
            <person name="Lindquist E.A."/>
            <person name="Lipzen A."/>
            <person name="Lundell T."/>
            <person name="Morin E."/>
            <person name="Murat C."/>
            <person name="Riley R."/>
            <person name="Ohm R."/>
            <person name="Sun H."/>
            <person name="Tunlid A."/>
            <person name="Henrissat B."/>
            <person name="Grigoriev I.V."/>
            <person name="Hibbett D.S."/>
            <person name="Martin F."/>
        </authorList>
    </citation>
    <scope>NUCLEOTIDE SEQUENCE [LARGE SCALE GENOMIC DNA]</scope>
    <source>
        <strain evidence="3">MUT 4182</strain>
    </source>
</reference>
<feature type="compositionally biased region" description="Polar residues" evidence="1">
    <location>
        <begin position="65"/>
        <end position="75"/>
    </location>
</feature>
<feature type="compositionally biased region" description="Low complexity" evidence="1">
    <location>
        <begin position="165"/>
        <end position="181"/>
    </location>
</feature>
<feature type="region of interest" description="Disordered" evidence="1">
    <location>
        <begin position="483"/>
        <end position="503"/>
    </location>
</feature>
<dbReference type="EMBL" id="KN822970">
    <property type="protein sequence ID" value="KIO30625.1"/>
    <property type="molecule type" value="Genomic_DNA"/>
</dbReference>
<evidence type="ECO:0000313" key="3">
    <source>
        <dbReference type="Proteomes" id="UP000054248"/>
    </source>
</evidence>
<dbReference type="AlphaFoldDB" id="A0A0C3QG99"/>
<accession>A0A0C3QG99</accession>